<dbReference type="InterPro" id="IPR052901">
    <property type="entry name" value="Bact_TGase-like"/>
</dbReference>
<feature type="transmembrane region" description="Helical" evidence="2">
    <location>
        <begin position="276"/>
        <end position="296"/>
    </location>
</feature>
<dbReference type="InterPro" id="IPR002931">
    <property type="entry name" value="Transglutaminase-like"/>
</dbReference>
<dbReference type="EMBL" id="MWWW01000005">
    <property type="protein sequence ID" value="OZG60812.1"/>
    <property type="molecule type" value="Genomic_DNA"/>
</dbReference>
<keyword evidence="2" id="KW-1133">Transmembrane helix</keyword>
<feature type="transmembrane region" description="Helical" evidence="2">
    <location>
        <begin position="222"/>
        <end position="241"/>
    </location>
</feature>
<feature type="transmembrane region" description="Helical" evidence="2">
    <location>
        <begin position="135"/>
        <end position="155"/>
    </location>
</feature>
<keyword evidence="2" id="KW-0812">Transmembrane</keyword>
<feature type="transmembrane region" description="Helical" evidence="2">
    <location>
        <begin position="107"/>
        <end position="128"/>
    </location>
</feature>
<dbReference type="OrthoDB" id="3651060at2"/>
<evidence type="ECO:0000256" key="2">
    <source>
        <dbReference type="SAM" id="Phobius"/>
    </source>
</evidence>
<evidence type="ECO:0000313" key="5">
    <source>
        <dbReference type="Proteomes" id="UP000216871"/>
    </source>
</evidence>
<feature type="compositionally biased region" description="Basic residues" evidence="1">
    <location>
        <begin position="829"/>
        <end position="849"/>
    </location>
</feature>
<feature type="domain" description="Transglutaminase-like" evidence="3">
    <location>
        <begin position="483"/>
        <end position="617"/>
    </location>
</feature>
<protein>
    <submittedName>
        <fullName evidence="4">Transglutaminase</fullName>
    </submittedName>
</protein>
<evidence type="ECO:0000313" key="4">
    <source>
        <dbReference type="EMBL" id="OZG60812.1"/>
    </source>
</evidence>
<feature type="transmembrane region" description="Helical" evidence="2">
    <location>
        <begin position="199"/>
        <end position="217"/>
    </location>
</feature>
<gene>
    <name evidence="4" type="ORF">BMYO_0609</name>
</gene>
<comment type="caution">
    <text evidence="4">The sequence shown here is derived from an EMBL/GenBank/DDBJ whole genome shotgun (WGS) entry which is preliminary data.</text>
</comment>
<feature type="compositionally biased region" description="Polar residues" evidence="1">
    <location>
        <begin position="627"/>
        <end position="640"/>
    </location>
</feature>
<evidence type="ECO:0000256" key="1">
    <source>
        <dbReference type="SAM" id="MobiDB-lite"/>
    </source>
</evidence>
<dbReference type="Proteomes" id="UP000216871">
    <property type="component" value="Unassembled WGS sequence"/>
</dbReference>
<dbReference type="PANTHER" id="PTHR42736:SF1">
    <property type="entry name" value="PROTEIN-GLUTAMINE GAMMA-GLUTAMYLTRANSFERASE"/>
    <property type="match status" value="1"/>
</dbReference>
<evidence type="ECO:0000259" key="3">
    <source>
        <dbReference type="Pfam" id="PF01841"/>
    </source>
</evidence>
<feature type="transmembrane region" description="Helical" evidence="2">
    <location>
        <begin position="687"/>
        <end position="707"/>
    </location>
</feature>
<name>A0A261FNR6_9BIFI</name>
<dbReference type="PANTHER" id="PTHR42736">
    <property type="entry name" value="PROTEIN-GLUTAMINE GAMMA-GLUTAMYLTRANSFERASE"/>
    <property type="match status" value="1"/>
</dbReference>
<proteinExistence type="predicted"/>
<dbReference type="Gene3D" id="3.10.620.30">
    <property type="match status" value="1"/>
</dbReference>
<feature type="region of interest" description="Disordered" evidence="1">
    <location>
        <begin position="621"/>
        <end position="665"/>
    </location>
</feature>
<accession>A0A261FNR6</accession>
<dbReference type="Pfam" id="PF01841">
    <property type="entry name" value="Transglut_core"/>
    <property type="match status" value="1"/>
</dbReference>
<dbReference type="AlphaFoldDB" id="A0A261FNR6"/>
<organism evidence="4 5">
    <name type="scientific">Bifidobacterium myosotis</name>
    <dbReference type="NCBI Taxonomy" id="1630166"/>
    <lineage>
        <taxon>Bacteria</taxon>
        <taxon>Bacillati</taxon>
        <taxon>Actinomycetota</taxon>
        <taxon>Actinomycetes</taxon>
        <taxon>Bifidobacteriales</taxon>
        <taxon>Bifidobacteriaceae</taxon>
        <taxon>Bifidobacterium</taxon>
    </lineage>
</organism>
<sequence length="849" mass="90365">MTDSNQPSRTPAGFFAAPRTAPGKTPGSIPVAAAGSISGATLGATASTTTGSWADSTHSVIWMTRGELPHGVHHAHRQWARNLISLTLVTVMMLLALANLIDVYGDPIAWAAAGVPATLIGALIACAGTVPALRLWWQLVFLAVSQFILGPVIALNGTTTAHVVPSLDTLSKGWADTFGSFKYLISITPPIGTADGSLMALWTMGLWLTFLAGIFAVQGNAWLSLAGVPPLVAAMALSALLGTGTGWQRPLCGTAFALLLIIWLSWRLELFEWGRWLSSLIIVALAIGLAAGGTTLTSQPRLVLRDRYNPPLSPYDYTSPLSGMRSYIKDHKKDVLLTATNLPAGTPVRLAVMDRFDGSVWNLSDSSEAAGSSNYERVGTSIATKEQGYPFTATFTVNKGLADSWLPLAGMATGVRFTSSGENTFYYNADTDSAIIPSGTHEGMTYTESGIIPVKPTDKRINQAKASRVSQPEAREVPDSVSKLATSIAGGQASGGAAATALADTLRESGWFSHGLQGDYPSEAGHGNYRVNKLLAGTAMVGDSEQYASAMALMARELGLPSRVVMGFLPKNQEGDITDARTKKTTGNTTVTEFTGNDVTAWVEIKLQGLGWVAFYPTPKETKIPDENQNLTPPNPQTLVRQPPVPLTDPLRDKTQAKGQSSLAGADADADSANLFWTRFQRVAGAVALYGSPLWALLILCGLILLIKALALARARRHGSPQTRVAAGWNAISSLAEQSGITPKGTRRDQAESIARQLGTGGQALTQLGREADYASFSGKAVLSSQAAAYWRSVDRLRKTMLASLPALRRLKTRLSLKSVVILSSRRADRSKRQRTATRARTPKKGTKS</sequence>
<feature type="region of interest" description="Disordered" evidence="1">
    <location>
        <begin position="826"/>
        <end position="849"/>
    </location>
</feature>
<feature type="region of interest" description="Disordered" evidence="1">
    <location>
        <begin position="1"/>
        <end position="24"/>
    </location>
</feature>
<reference evidence="4 5" key="1">
    <citation type="journal article" date="2017" name="BMC Genomics">
        <title>Comparative genomic and phylogenomic analyses of the Bifidobacteriaceae family.</title>
        <authorList>
            <person name="Lugli G.A."/>
            <person name="Milani C."/>
            <person name="Turroni F."/>
            <person name="Duranti S."/>
            <person name="Mancabelli L."/>
            <person name="Mangifesta M."/>
            <person name="Ferrario C."/>
            <person name="Modesto M."/>
            <person name="Mattarelli P."/>
            <person name="Jiri K."/>
            <person name="van Sinderen D."/>
            <person name="Ventura M."/>
        </authorList>
    </citation>
    <scope>NUCLEOTIDE SEQUENCE [LARGE SCALE GENOMIC DNA]</scope>
    <source>
        <strain evidence="4 5">DSM 100196</strain>
    </source>
</reference>
<dbReference type="SUPFAM" id="SSF54001">
    <property type="entry name" value="Cysteine proteinases"/>
    <property type="match status" value="1"/>
</dbReference>
<keyword evidence="2" id="KW-0472">Membrane</keyword>
<dbReference type="InterPro" id="IPR038765">
    <property type="entry name" value="Papain-like_cys_pep_sf"/>
</dbReference>
<feature type="transmembrane region" description="Helical" evidence="2">
    <location>
        <begin position="83"/>
        <end position="101"/>
    </location>
</feature>
<keyword evidence="5" id="KW-1185">Reference proteome</keyword>